<dbReference type="EMBL" id="BART01013005">
    <property type="protein sequence ID" value="GAG87983.1"/>
    <property type="molecule type" value="Genomic_DNA"/>
</dbReference>
<comment type="caution">
    <text evidence="1">The sequence shown here is derived from an EMBL/GenBank/DDBJ whole genome shotgun (WGS) entry which is preliminary data.</text>
</comment>
<evidence type="ECO:0008006" key="2">
    <source>
        <dbReference type="Google" id="ProtNLM"/>
    </source>
</evidence>
<dbReference type="AlphaFoldDB" id="X1BUY8"/>
<organism evidence="1">
    <name type="scientific">marine sediment metagenome</name>
    <dbReference type="NCBI Taxonomy" id="412755"/>
    <lineage>
        <taxon>unclassified sequences</taxon>
        <taxon>metagenomes</taxon>
        <taxon>ecological metagenomes</taxon>
    </lineage>
</organism>
<feature type="non-terminal residue" evidence="1">
    <location>
        <position position="81"/>
    </location>
</feature>
<proteinExistence type="predicted"/>
<protein>
    <recommendedName>
        <fullName evidence="2">Ig-like domain-containing protein</fullName>
    </recommendedName>
</protein>
<name>X1BUY8_9ZZZZ</name>
<accession>X1BUY8</accession>
<evidence type="ECO:0000313" key="1">
    <source>
        <dbReference type="EMBL" id="GAG87983.1"/>
    </source>
</evidence>
<reference evidence="1" key="1">
    <citation type="journal article" date="2014" name="Front. Microbiol.">
        <title>High frequency of phylogenetically diverse reductive dehalogenase-homologous genes in deep subseafloor sedimentary metagenomes.</title>
        <authorList>
            <person name="Kawai M."/>
            <person name="Futagami T."/>
            <person name="Toyoda A."/>
            <person name="Takaki Y."/>
            <person name="Nishi S."/>
            <person name="Hori S."/>
            <person name="Arai W."/>
            <person name="Tsubouchi T."/>
            <person name="Morono Y."/>
            <person name="Uchiyama I."/>
            <person name="Ito T."/>
            <person name="Fujiyama A."/>
            <person name="Inagaki F."/>
            <person name="Takami H."/>
        </authorList>
    </citation>
    <scope>NUCLEOTIDE SEQUENCE</scope>
    <source>
        <strain evidence="1">Expedition CK06-06</strain>
    </source>
</reference>
<gene>
    <name evidence="1" type="ORF">S01H4_26845</name>
</gene>
<sequence length="81" mass="8664">MYVPPNDDPLVGKLLAKHVLNAAVNPMVYITNGEVEGIKAGESVTFEAHVTGGGVSPYTCEWFVKKEGTAKWMPVGTNSLT</sequence>